<dbReference type="GO" id="GO:0005344">
    <property type="term" value="F:oxygen carrier activity"/>
    <property type="evidence" value="ECO:0007669"/>
    <property type="project" value="UniProtKB-KW"/>
</dbReference>
<feature type="domain" description="Tyrosinase copper-binding" evidence="10">
    <location>
        <begin position="528"/>
        <end position="539"/>
    </location>
</feature>
<feature type="domain" description="Tyrosinase copper-binding" evidence="9">
    <location>
        <begin position="1795"/>
        <end position="1812"/>
    </location>
</feature>
<organism evidence="11 12">
    <name type="scientific">Acanthosepion pharaonis</name>
    <name type="common">Pharaoh cuttlefish</name>
    <name type="synonym">Sepia pharaonis</name>
    <dbReference type="NCBI Taxonomy" id="158019"/>
    <lineage>
        <taxon>Eukaryota</taxon>
        <taxon>Metazoa</taxon>
        <taxon>Spiralia</taxon>
        <taxon>Lophotrochozoa</taxon>
        <taxon>Mollusca</taxon>
        <taxon>Cephalopoda</taxon>
        <taxon>Coleoidea</taxon>
        <taxon>Decapodiformes</taxon>
        <taxon>Sepiida</taxon>
        <taxon>Sepiina</taxon>
        <taxon>Sepiidae</taxon>
        <taxon>Acanthosepion</taxon>
    </lineage>
</organism>
<evidence type="ECO:0000256" key="2">
    <source>
        <dbReference type="ARBA" id="ARBA00009470"/>
    </source>
</evidence>
<evidence type="ECO:0000256" key="8">
    <source>
        <dbReference type="ARBA" id="ARBA00023157"/>
    </source>
</evidence>
<feature type="domain" description="Tyrosinase copper-binding" evidence="9">
    <location>
        <begin position="385"/>
        <end position="403"/>
    </location>
</feature>
<keyword evidence="12" id="KW-1185">Reference proteome</keyword>
<keyword evidence="3" id="KW-0813">Transport</keyword>
<evidence type="ECO:0000256" key="6">
    <source>
        <dbReference type="ARBA" id="ARBA00022737"/>
    </source>
</evidence>
<dbReference type="InterPro" id="IPR028999">
    <property type="entry name" value="Beta-sandwich_Haemocyanin"/>
</dbReference>
<feature type="domain" description="Tyrosinase copper-binding" evidence="9">
    <location>
        <begin position="2214"/>
        <end position="2231"/>
    </location>
</feature>
<dbReference type="PROSITE" id="PS00498">
    <property type="entry name" value="TYROSINASE_2"/>
    <property type="match status" value="5"/>
</dbReference>
<feature type="domain" description="Tyrosinase copper-binding" evidence="9">
    <location>
        <begin position="1218"/>
        <end position="1235"/>
    </location>
</feature>
<dbReference type="GO" id="GO:0046872">
    <property type="term" value="F:metal ion binding"/>
    <property type="evidence" value="ECO:0007669"/>
    <property type="project" value="UniProtKB-KW"/>
</dbReference>
<dbReference type="EMBL" id="CAHIKZ030002005">
    <property type="protein sequence ID" value="CAE1279094.1"/>
    <property type="molecule type" value="Genomic_DNA"/>
</dbReference>
<keyword evidence="6" id="KW-0677">Repeat</keyword>
<dbReference type="Pfam" id="PF00264">
    <property type="entry name" value="Tyrosinase"/>
    <property type="match status" value="6"/>
</dbReference>
<evidence type="ECO:0000256" key="3">
    <source>
        <dbReference type="ARBA" id="ARBA00022448"/>
    </source>
</evidence>
<name>A0A812CXG7_ACAPH</name>
<dbReference type="InterPro" id="IPR002227">
    <property type="entry name" value="Tyrosinase_Cu-bd"/>
</dbReference>
<keyword evidence="7" id="KW-0186">Copper</keyword>
<dbReference type="InterPro" id="IPR050316">
    <property type="entry name" value="Tyrosinase/Hemocyanin"/>
</dbReference>
<evidence type="ECO:0000313" key="12">
    <source>
        <dbReference type="Proteomes" id="UP000597762"/>
    </source>
</evidence>
<evidence type="ECO:0000256" key="7">
    <source>
        <dbReference type="ARBA" id="ARBA00023008"/>
    </source>
</evidence>
<proteinExistence type="inferred from homology"/>
<keyword evidence="5" id="KW-0479">Metal-binding</keyword>
<comment type="similarity">
    <text evidence="2">Belongs to the tyrosinase family. Hemocyanin subfamily.</text>
</comment>
<dbReference type="OrthoDB" id="6132182at2759"/>
<evidence type="ECO:0000256" key="1">
    <source>
        <dbReference type="ARBA" id="ARBA00002958"/>
    </source>
</evidence>
<reference evidence="11" key="1">
    <citation type="submission" date="2021-01" db="EMBL/GenBank/DDBJ databases">
        <authorList>
            <person name="Li R."/>
            <person name="Bekaert M."/>
        </authorList>
    </citation>
    <scope>NUCLEOTIDE SEQUENCE</scope>
    <source>
        <strain evidence="11">Farmed</strain>
    </source>
</reference>
<protein>
    <recommendedName>
        <fullName evidence="9 10">Tyrosinase copper-binding domain-containing protein</fullName>
    </recommendedName>
</protein>
<evidence type="ECO:0000256" key="4">
    <source>
        <dbReference type="ARBA" id="ARBA00022621"/>
    </source>
</evidence>
<dbReference type="Gene3D" id="2.60.310.10">
    <property type="entry name" value="Haemocyanin C-terminal domain"/>
    <property type="match status" value="6"/>
</dbReference>
<sequence length="2551" mass="292372">MGGFLRICPLYRAVILIVWMTIVSRADGNLIRKNVDTLTPDEILNLQIALRNMQDDDGATGYQAISAYHGEPADCKAADGSEIVCCLHVDMVNMDTSHLQFRKDVNTLTTEEEYELRVAMERFMSDKSINGYQALAEFHGLPAKCPRPDALNRVACCIHGMATFPHWHRLVVMQFEDALVARGSPIGVPYWDWTKPFTALPKLLAEETYINPYTKESKPNPFYQATIEFLKAGVHTSRQIDDRLFKQPSKGDHGFLFDGLLLAFEQDDFCDFEVQFEVTHNAIHAWTGGNIKDVNGTALPPTTIPAPIVIFVPGHADADVKFDEQHRSRKNADSMTKSEMDDLRKAMTAFAADKTVTGHQQVAAFHGSTKWCPSPDAAQKYACCHHGMATFPHWHRLITLNFENGLRRNGYTGGIPYWDWTRPIEALPALVLEEQYTDSHGESHPNPFYSGAIDEAGAATSRAPSENLYEKPEFGKYTQLANEIIYALEKEDFCDFEVQFEVAHNHIHALVGGTEAFSMSSLEYSAFDPIFMLHHSNVDRIWATWQALQKFRGKPYNSANCAIELLRKPMSPFSLASDINPDAMTREHSVPFDVFDYKKNFHYEYDTLELNGLSIPQLSREINRRKSKNRVFVTFMLEGLKKSLLVEYYIKDDGSDNQMKAGEFYVLGSENEMPWEFDRAYKSDITHVMDEMKLHYTDKYHVEYKITDMTGAEVTDIKLESSVVFEPGLGHFGEGRRWISPVTSASHIRKNLEELSDGEMESLRNAFKQMAKEGRYEEIAAFHGVPAQCPNEDGTMVHTCCLHGMPIFPHWHRLYVALVEDELLARGSGVAVPYWDWVEPFDELPRLINEATFYNSRTLKIEPNPFFNGKISFENMETDRDPQPDLFGNSYLYDHTLFVFEQTDFCEFEVHFEVLHNTIHSWLGGRDAHSMSSLDYAAYDPVFFLHHSNVDRLWAIWQELQRYRKLSYNEANCALPLLNEPMRPFSNKTANNDWLTFTNSRPNDVFDYQNVLHYKYDTLSFAGLSIPQLERILEKNKGHDRIFAGFLLHGIKASADVRIYICVPTGVGEENCANYAGIFSVLGGETEMPWRFDRLFRYEITSELKKLGLNHNSHFRVAMEVTAVNGSRITQKVFPNPTIVFVPSQVEFEEDSWRDVVTSANRIRRNLKDFSEEDMLSIRTAFKRMTDDGRYEEIAAFHGLPAQCPNADGTMVHTCCLHGMPTFPHWHRLYLSLVENELLARGSDVAVPYWDWIEPFDHLPSLISEKMFRHPKTNEEITNPFHHGTISFDNTVTVRKIDDQLFNNRYLYEHALYAFEHTDFCDFEVHFEVLHNTIHSWIGGPNPHSMSSLDYAAYDPVFFLHHSNVDRLWAIWQELQRYRKMDYNVANCALHLLSDPMRPFNNKSANHDHLTFTHSRPNDVFDYQNSLNYKFDTLSFSGLSIPQLDDLLESRKSHDRVFAGFWLHGIKASADINIYICVPIGVEHDDCDHKAGTFSVLGGETEMPWKFDRLFHYEITEHMKELHLTQESKFHLTTKIIAANGTKLSNDIFPSPSVVWVHGKERTMRASKSKSVRGNLVRKNADRLSLQEINSLVHAFKRMQKDRSSDGFESIASFHALPPLCPNPTAKHRYACCLHGFGSSAYATFEICPDTGDCHEGSHFSVLGGSAEMPWAFDRLYKMEITNILRDMKLNFDSHFTIKTKVVAQNGTELSETLLPEATIIRIPPSAHELEVAIPLNRIRRDINSLETRDVQNLMSALKRLKDDESDFGFQTIASYHGSLMCPTPDAPQYACCLHGMPTFPHWHRVYLLHFEEAMRRHGASVAIPYWDWTIASNHLPSLLGDADYYDAWTDSVIENPFLRGYVKQEDTYTVRDTQAELFELSEGGKESTLFKKAMLMFEQEDYCDFEVQFEVIHNSIHYLIGGHQKYAMSSLVYSSFDPIFYVHHSMVDRMWAIWQDLQHYRKLPHDKAYCALDEMSFPMKPFIWESNPNPATRAVSTPSKLFDFKSLGYSYDNLDFHGMNTAQLEAAIKKQKQKDRVFAGFLLHGIKTSADVHLKVCNDADCHEAGVVFILGGETEMPWHFDRNYKMDITDVLREMHIPMEALFEHESKIHLEVEIQTVDGNTLDSGILPKPSLIYAPAKGLVTQHVEDHDTETLIRKNVNSLTPSEIKNLREALGAVEADKSANGFQKIASYHGMPLSCHYPNGTAFACCNHGMVTFPHWHRLYMKQMEDAMKSKGAKIGIPYWDWTTAFDHLPFLVTEPKNNPFHHGYIEVADTKTTRDPRPQLFDDPEQGDESFFYRQIAFALEQRDFCDFEIQFEMGHNAIHSWVGGSTPYGMSTLHYTSYDPLFYLHHSNTDRIWAIWQALQKYRGLPYNSANCEINKLKKPMMPFSFDDNPNEVTKAHSTGVKSFDYHKLNYGYDNLNFHGMTIPQLEVHLNKIQAKDRVFAGFLLRAIGQSADVNFDICRKDGECKFGGTFCVLGGKHEMAWAFDRLFLYDISRSLLQLRLDAHDDFDVKVTIMGIDGKSLPSTLLPPPTILFKPGTGTQLHH</sequence>
<dbReference type="Pfam" id="PF14830">
    <property type="entry name" value="Haemocyan_bet_s"/>
    <property type="match status" value="6"/>
</dbReference>
<evidence type="ECO:0000256" key="5">
    <source>
        <dbReference type="ARBA" id="ARBA00022723"/>
    </source>
</evidence>
<dbReference type="PANTHER" id="PTHR11474">
    <property type="entry name" value="TYROSINASE FAMILY MEMBER"/>
    <property type="match status" value="1"/>
</dbReference>
<evidence type="ECO:0000259" key="9">
    <source>
        <dbReference type="PROSITE" id="PS00497"/>
    </source>
</evidence>
<keyword evidence="8" id="KW-1015">Disulfide bond</keyword>
<feature type="domain" description="Tyrosinase copper-binding" evidence="10">
    <location>
        <begin position="2347"/>
        <end position="2358"/>
    </location>
</feature>
<dbReference type="SUPFAM" id="SSF48056">
    <property type="entry name" value="Di-copper centre-containing domain"/>
    <property type="match status" value="8"/>
</dbReference>
<keyword evidence="4" id="KW-0561">Oxygen transport</keyword>
<dbReference type="GO" id="GO:0016491">
    <property type="term" value="F:oxidoreductase activity"/>
    <property type="evidence" value="ECO:0007669"/>
    <property type="project" value="InterPro"/>
</dbReference>
<dbReference type="PRINTS" id="PR00092">
    <property type="entry name" value="TYROSINASE"/>
</dbReference>
<dbReference type="InterPro" id="IPR036848">
    <property type="entry name" value="Haemocyanin_C_sf"/>
</dbReference>
<evidence type="ECO:0000259" key="10">
    <source>
        <dbReference type="PROSITE" id="PS00498"/>
    </source>
</evidence>
<feature type="domain" description="Tyrosinase copper-binding" evidence="10">
    <location>
        <begin position="1938"/>
        <end position="1949"/>
    </location>
</feature>
<feature type="domain" description="Tyrosinase copper-binding" evidence="9">
    <location>
        <begin position="159"/>
        <end position="176"/>
    </location>
</feature>
<dbReference type="InterPro" id="IPR008922">
    <property type="entry name" value="Di-copper_centre_dom_sf"/>
</dbReference>
<dbReference type="Proteomes" id="UP000597762">
    <property type="component" value="Unassembled WGS sequence"/>
</dbReference>
<dbReference type="PROSITE" id="PS00497">
    <property type="entry name" value="TYROSINASE_1"/>
    <property type="match status" value="6"/>
</dbReference>
<dbReference type="SUPFAM" id="SSF81277">
    <property type="entry name" value="C-terminal domain of mollusc hemocyanin"/>
    <property type="match status" value="6"/>
</dbReference>
<comment type="caution">
    <text evidence="11">The sequence shown here is derived from an EMBL/GenBank/DDBJ whole genome shotgun (WGS) entry which is preliminary data.</text>
</comment>
<feature type="domain" description="Tyrosinase copper-binding" evidence="9">
    <location>
        <begin position="803"/>
        <end position="820"/>
    </location>
</feature>
<comment type="function">
    <text evidence="1">Hemocyanins are copper-containing oxygen carriers occurring freely dissolved in the hemolymph of many mollusks and arthropods.</text>
</comment>
<evidence type="ECO:0000313" key="11">
    <source>
        <dbReference type="EMBL" id="CAE1279094.1"/>
    </source>
</evidence>
<feature type="domain" description="Tyrosinase copper-binding" evidence="10">
    <location>
        <begin position="940"/>
        <end position="951"/>
    </location>
</feature>
<dbReference type="Gene3D" id="1.10.1280.10">
    <property type="entry name" value="Di-copper center containing domain from catechol oxidase"/>
    <property type="match status" value="7"/>
</dbReference>
<feature type="domain" description="Tyrosinase copper-binding" evidence="10">
    <location>
        <begin position="1355"/>
        <end position="1366"/>
    </location>
</feature>
<accession>A0A812CXG7</accession>
<gene>
    <name evidence="11" type="ORF">SPHA_41612</name>
</gene>